<evidence type="ECO:0000313" key="1">
    <source>
        <dbReference type="EMBL" id="AKH46851.1"/>
    </source>
</evidence>
<organism evidence="1">
    <name type="scientific">uncultured marine virus</name>
    <dbReference type="NCBI Taxonomy" id="186617"/>
    <lineage>
        <taxon>Viruses</taxon>
        <taxon>environmental samples</taxon>
    </lineage>
</organism>
<reference evidence="1" key="1">
    <citation type="journal article" date="2015" name="Front. Microbiol.">
        <title>Combining genomic sequencing methods to explore viral diversity and reveal potential virus-host interactions.</title>
        <authorList>
            <person name="Chow C.E."/>
            <person name="Winget D.M."/>
            <person name="White R.A.III."/>
            <person name="Hallam S.J."/>
            <person name="Suttle C.A."/>
        </authorList>
    </citation>
    <scope>NUCLEOTIDE SEQUENCE</scope>
    <source>
        <strain evidence="1">Anoxic2_3</strain>
    </source>
</reference>
<proteinExistence type="predicted"/>
<dbReference type="EMBL" id="KR029587">
    <property type="protein sequence ID" value="AKH46851.1"/>
    <property type="molecule type" value="Genomic_DNA"/>
</dbReference>
<sequence length="85" mass="9169">MGITASLIGPVNFGTMKLSRKSPERQANRLGVSRMIAASSLMRPMSAPREPKCWSESRVIPIGFFVSKASVAFPLEFSLAISLGV</sequence>
<name>A0A0F7L747_9VIRU</name>
<protein>
    <submittedName>
        <fullName evidence="1">Uncharacterized protein</fullName>
    </submittedName>
</protein>
<accession>A0A0F7L747</accession>
<reference evidence="1" key="2">
    <citation type="submission" date="2015-03" db="EMBL/GenBank/DDBJ databases">
        <authorList>
            <person name="Chow C.-E.T."/>
            <person name="Winget D.M."/>
            <person name="White R.A.III."/>
            <person name="Hallam S.J."/>
            <person name="Suttle C.A."/>
        </authorList>
    </citation>
    <scope>NUCLEOTIDE SEQUENCE</scope>
    <source>
        <strain evidence="1">Anoxic2_3</strain>
    </source>
</reference>